<evidence type="ECO:0000259" key="3">
    <source>
        <dbReference type="Pfam" id="PF19305"/>
    </source>
</evidence>
<dbReference type="EMBL" id="CADCWN010000276">
    <property type="protein sequence ID" value="CAA9583946.1"/>
    <property type="molecule type" value="Genomic_DNA"/>
</dbReference>
<dbReference type="Gene3D" id="1.10.4100.10">
    <property type="entry name" value="2-methylcitrate dehydratase PrpD"/>
    <property type="match status" value="1"/>
</dbReference>
<proteinExistence type="inferred from homology"/>
<dbReference type="PANTHER" id="PTHR16943">
    <property type="entry name" value="2-METHYLCITRATE DEHYDRATASE-RELATED"/>
    <property type="match status" value="1"/>
</dbReference>
<gene>
    <name evidence="4" type="ORF">AVDCRST_MAG18-3557</name>
</gene>
<evidence type="ECO:0008006" key="5">
    <source>
        <dbReference type="Google" id="ProtNLM"/>
    </source>
</evidence>
<name>A0A6J4VNB5_9BACT</name>
<feature type="domain" description="MmgE/PrpD C-terminal" evidence="3">
    <location>
        <begin position="283"/>
        <end position="462"/>
    </location>
</feature>
<evidence type="ECO:0000313" key="4">
    <source>
        <dbReference type="EMBL" id="CAA9583946.1"/>
    </source>
</evidence>
<protein>
    <recommendedName>
        <fullName evidence="5">Immune-responsive protein 1</fullName>
    </recommendedName>
</protein>
<dbReference type="Pfam" id="PF19305">
    <property type="entry name" value="MmgE_PrpD_C"/>
    <property type="match status" value="1"/>
</dbReference>
<dbReference type="Pfam" id="PF03972">
    <property type="entry name" value="MmgE_PrpD_N"/>
    <property type="match status" value="1"/>
</dbReference>
<dbReference type="SUPFAM" id="SSF103378">
    <property type="entry name" value="2-methylcitrate dehydratase PrpD"/>
    <property type="match status" value="1"/>
</dbReference>
<dbReference type="InterPro" id="IPR045336">
    <property type="entry name" value="MmgE_PrpD_N"/>
</dbReference>
<sequence>MTQQAIPDVYAPGEEAGPLAPTRALAEFVSAATYETLPERVIADAKLAFLDWLGSTLGGALEEPARIARRVVGLLGVAEVATILPDGRSSAAGAALANGVAAHILEFDDIHKGSTIHGAAPILPAALAVAEREGADGRTLLLATVLGYEAGLRVGEAVNPSHYHYWHPTGTAATFGAAVAAGTVLGLTAGQMRDALGSAGTQAAGLWEFNADGTMSKHLHPGKAAFNGVLAADLAREGFTGAGRILEGERGFCRAMSTDPDLSRITADLGGSWKISENCYKLHSCCGHTHSALDTALDLRADRGWDAGGAARAIAGVRIEIYGPGYEIVREMAPRTPYQGKFSIAYCVAVALHEGRVGLAQFSPDRFGPDGPSEPTIAALLHRTTVAVAPDLTARYPARWPARLTLTLADGTILTGGADYPRGNPENPVTPAVLETKFRDLIVPHYGDALAERAIAAVRDLDRYPDVGALLREVLAAR</sequence>
<dbReference type="InterPro" id="IPR005656">
    <property type="entry name" value="MmgE_PrpD"/>
</dbReference>
<dbReference type="AlphaFoldDB" id="A0A6J4VNB5"/>
<dbReference type="PANTHER" id="PTHR16943:SF8">
    <property type="entry name" value="2-METHYLCITRATE DEHYDRATASE"/>
    <property type="match status" value="1"/>
</dbReference>
<evidence type="ECO:0000259" key="2">
    <source>
        <dbReference type="Pfam" id="PF03972"/>
    </source>
</evidence>
<reference evidence="4" key="1">
    <citation type="submission" date="2020-02" db="EMBL/GenBank/DDBJ databases">
        <authorList>
            <person name="Meier V. D."/>
        </authorList>
    </citation>
    <scope>NUCLEOTIDE SEQUENCE</scope>
    <source>
        <strain evidence="4">AVDCRST_MAG18</strain>
    </source>
</reference>
<evidence type="ECO:0000256" key="1">
    <source>
        <dbReference type="ARBA" id="ARBA00006174"/>
    </source>
</evidence>
<dbReference type="InterPro" id="IPR042183">
    <property type="entry name" value="MmgE/PrpD_sf_1"/>
</dbReference>
<comment type="similarity">
    <text evidence="1">Belongs to the PrpD family.</text>
</comment>
<dbReference type="InterPro" id="IPR036148">
    <property type="entry name" value="MmgE/PrpD_sf"/>
</dbReference>
<dbReference type="GO" id="GO:0016829">
    <property type="term" value="F:lyase activity"/>
    <property type="evidence" value="ECO:0007669"/>
    <property type="project" value="InterPro"/>
</dbReference>
<organism evidence="4">
    <name type="scientific">uncultured Thermomicrobiales bacterium</name>
    <dbReference type="NCBI Taxonomy" id="1645740"/>
    <lineage>
        <taxon>Bacteria</taxon>
        <taxon>Pseudomonadati</taxon>
        <taxon>Thermomicrobiota</taxon>
        <taxon>Thermomicrobia</taxon>
        <taxon>Thermomicrobiales</taxon>
        <taxon>environmental samples</taxon>
    </lineage>
</organism>
<accession>A0A6J4VNB5</accession>
<dbReference type="InterPro" id="IPR042188">
    <property type="entry name" value="MmgE/PrpD_sf_2"/>
</dbReference>
<dbReference type="Gene3D" id="3.30.1330.120">
    <property type="entry name" value="2-methylcitrate dehydratase PrpD"/>
    <property type="match status" value="1"/>
</dbReference>
<dbReference type="InterPro" id="IPR045337">
    <property type="entry name" value="MmgE_PrpD_C"/>
</dbReference>
<feature type="domain" description="MmgE/PrpD N-terminal" evidence="2">
    <location>
        <begin position="24"/>
        <end position="263"/>
    </location>
</feature>